<proteinExistence type="inferred from homology"/>
<dbReference type="InterPro" id="IPR050083">
    <property type="entry name" value="HtpX_protease"/>
</dbReference>
<dbReference type="InterPro" id="IPR022919">
    <property type="entry name" value="Pept_M48_protease_HtpX"/>
</dbReference>
<feature type="transmembrane region" description="Helical" evidence="12">
    <location>
        <begin position="32"/>
        <end position="53"/>
    </location>
</feature>
<evidence type="ECO:0000256" key="5">
    <source>
        <dbReference type="ARBA" id="ARBA00022692"/>
    </source>
</evidence>
<dbReference type="MEROPS" id="M48.002"/>
<dbReference type="PANTHER" id="PTHR43221">
    <property type="entry name" value="PROTEASE HTPX"/>
    <property type="match status" value="1"/>
</dbReference>
<evidence type="ECO:0000256" key="2">
    <source>
        <dbReference type="ARBA" id="ARBA00009779"/>
    </source>
</evidence>
<keyword evidence="6 12" id="KW-0479">Metal-binding</keyword>
<dbReference type="Pfam" id="PF01435">
    <property type="entry name" value="Peptidase_M48"/>
    <property type="match status" value="1"/>
</dbReference>
<feature type="transmembrane region" description="Helical" evidence="12">
    <location>
        <begin position="5"/>
        <end position="26"/>
    </location>
</feature>
<keyword evidence="7 12" id="KW-0378">Hydrolase</keyword>
<dbReference type="GO" id="GO:0008270">
    <property type="term" value="F:zinc ion binding"/>
    <property type="evidence" value="ECO:0007669"/>
    <property type="project" value="UniProtKB-UniRule"/>
</dbReference>
<dbReference type="OrthoDB" id="15218at2"/>
<evidence type="ECO:0000256" key="6">
    <source>
        <dbReference type="ARBA" id="ARBA00022723"/>
    </source>
</evidence>
<dbReference type="InterPro" id="IPR001915">
    <property type="entry name" value="Peptidase_M48"/>
</dbReference>
<comment type="subcellular location">
    <subcellularLocation>
        <location evidence="1 12">Cell membrane</location>
        <topology evidence="1 12">Multi-pass membrane protein</topology>
    </subcellularLocation>
</comment>
<evidence type="ECO:0000259" key="13">
    <source>
        <dbReference type="Pfam" id="PF01435"/>
    </source>
</evidence>
<dbReference type="GO" id="GO:0004222">
    <property type="term" value="F:metalloendopeptidase activity"/>
    <property type="evidence" value="ECO:0007669"/>
    <property type="project" value="UniProtKB-UniRule"/>
</dbReference>
<keyword evidence="8 12" id="KW-0862">Zinc</keyword>
<dbReference type="EC" id="3.4.24.-" evidence="12"/>
<evidence type="ECO:0000256" key="4">
    <source>
        <dbReference type="ARBA" id="ARBA00022670"/>
    </source>
</evidence>
<evidence type="ECO:0000313" key="15">
    <source>
        <dbReference type="Proteomes" id="UP000009061"/>
    </source>
</evidence>
<feature type="binding site" evidence="12">
    <location>
        <position position="143"/>
    </location>
    <ligand>
        <name>Zn(2+)</name>
        <dbReference type="ChEBI" id="CHEBI:29105"/>
        <note>catalytic</note>
    </ligand>
</feature>
<evidence type="ECO:0000256" key="3">
    <source>
        <dbReference type="ARBA" id="ARBA00022475"/>
    </source>
</evidence>
<evidence type="ECO:0000256" key="1">
    <source>
        <dbReference type="ARBA" id="ARBA00004651"/>
    </source>
</evidence>
<sequence>MMRIILFILTNLSVMIIFGIILSITGIKSSSILGLMIMSGLFGFGGSIVSLLLSKTMAIHAVNAQIIKNASNETEKWLLNTIRLQANQMSIGIPDIAIYEAADINAFATGAKKNSALIAVSTGLLNNMDRKEAEAVIAHEISHIANGDMITMTLLQGIVNTFVIFLSRIIARLILNISSANRDEEDTYAYDNSWMYICISMVLELIFGILASTITLWFSRKREFYADAGSARLVGKKNMIAALKRIQTTCEPKVGKEILAFCIHGKSSLNEIFMSHPPIEKRIHALVMEHYINK</sequence>
<evidence type="ECO:0000256" key="10">
    <source>
        <dbReference type="ARBA" id="ARBA00023049"/>
    </source>
</evidence>
<dbReference type="RefSeq" id="WP_014353910.1">
    <property type="nucleotide sequence ID" value="NC_016893.1"/>
</dbReference>
<feature type="transmembrane region" description="Helical" evidence="12">
    <location>
        <begin position="154"/>
        <end position="174"/>
    </location>
</feature>
<reference evidence="14 15" key="1">
    <citation type="journal article" date="2012" name="MBio">
        <title>Insight into the transmission biology and species-specific functional capabilities of tsetse (Diptera: glossinidae) obligate symbiont wigglesworthia.</title>
        <authorList>
            <person name="Rio R.V."/>
            <person name="Symula R.E."/>
            <person name="Wang J."/>
            <person name="Lohs C."/>
            <person name="Wu Y.N."/>
            <person name="Snyder A.K."/>
            <person name="Bjornson R.D."/>
            <person name="Oshima K."/>
            <person name="Biehl B.S."/>
            <person name="Perna N.T."/>
            <person name="Hattori M."/>
            <person name="Aksoy S."/>
        </authorList>
    </citation>
    <scope>NUCLEOTIDE SEQUENCE [LARGE SCALE GENOMIC DNA]</scope>
    <source>
        <strain evidence="14">WGM</strain>
    </source>
</reference>
<protein>
    <recommendedName>
        <fullName evidence="12">Protease HtpX</fullName>
        <ecNumber evidence="12">3.4.24.-</ecNumber>
    </recommendedName>
    <alternativeName>
        <fullName evidence="12">Heat shock protein HtpX</fullName>
    </alternativeName>
</protein>
<dbReference type="HOGENOM" id="CLU_042266_1_0_6"/>
<keyword evidence="9 12" id="KW-1133">Transmembrane helix</keyword>
<feature type="binding site" evidence="12">
    <location>
        <position position="139"/>
    </location>
    <ligand>
        <name>Zn(2+)</name>
        <dbReference type="ChEBI" id="CHEBI:29105"/>
        <note>catalytic</note>
    </ligand>
</feature>
<accession>H6Q5R6</accession>
<gene>
    <name evidence="12 14" type="primary">htpX</name>
    <name evidence="14" type="ORF">WIGMOR_0111</name>
</gene>
<dbReference type="Gene3D" id="3.30.2010.10">
    <property type="entry name" value="Metalloproteases ('zincins'), catalytic domain"/>
    <property type="match status" value="1"/>
</dbReference>
<keyword evidence="5 12" id="KW-0812">Transmembrane</keyword>
<comment type="cofactor">
    <cofactor evidence="12">
        <name>Zn(2+)</name>
        <dbReference type="ChEBI" id="CHEBI:29105"/>
    </cofactor>
    <text evidence="12">Binds 1 zinc ion per subunit.</text>
</comment>
<feature type="domain" description="Peptidase M48" evidence="13">
    <location>
        <begin position="75"/>
        <end position="287"/>
    </location>
</feature>
<dbReference type="CDD" id="cd07335">
    <property type="entry name" value="M48B_HtpX_like"/>
    <property type="match status" value="1"/>
</dbReference>
<dbReference type="NCBIfam" id="NF003965">
    <property type="entry name" value="PRK05457.1"/>
    <property type="match status" value="1"/>
</dbReference>
<dbReference type="GO" id="GO:0005886">
    <property type="term" value="C:plasma membrane"/>
    <property type="evidence" value="ECO:0007669"/>
    <property type="project" value="UniProtKB-SubCell"/>
</dbReference>
<dbReference type="HAMAP" id="MF_00188">
    <property type="entry name" value="Pept_M48_protease_HtpX"/>
    <property type="match status" value="1"/>
</dbReference>
<feature type="binding site" evidence="12">
    <location>
        <position position="223"/>
    </location>
    <ligand>
        <name>Zn(2+)</name>
        <dbReference type="ChEBI" id="CHEBI:29105"/>
        <note>catalytic</note>
    </ligand>
</feature>
<keyword evidence="4 12" id="KW-0645">Protease</keyword>
<dbReference type="PANTHER" id="PTHR43221:SF1">
    <property type="entry name" value="PROTEASE HTPX"/>
    <property type="match status" value="1"/>
</dbReference>
<organism evidence="14 15">
    <name type="scientific">Wigglesworthia glossinidia endosymbiont of Glossina morsitans morsitans</name>
    <name type="common">Yale colony</name>
    <dbReference type="NCBI Taxonomy" id="1142511"/>
    <lineage>
        <taxon>Bacteria</taxon>
        <taxon>Pseudomonadati</taxon>
        <taxon>Pseudomonadota</taxon>
        <taxon>Gammaproteobacteria</taxon>
        <taxon>Enterobacterales</taxon>
        <taxon>Erwiniaceae</taxon>
        <taxon>Wigglesworthia</taxon>
    </lineage>
</organism>
<dbReference type="STRING" id="1142511.WIGMOR_0111"/>
<evidence type="ECO:0000313" key="14">
    <source>
        <dbReference type="EMBL" id="AFA40971.1"/>
    </source>
</evidence>
<keyword evidence="15" id="KW-1185">Reference proteome</keyword>
<name>H6Q5R6_WIGGL</name>
<feature type="transmembrane region" description="Helical" evidence="12">
    <location>
        <begin position="194"/>
        <end position="218"/>
    </location>
</feature>
<keyword evidence="12" id="KW-0346">Stress response</keyword>
<dbReference type="AlphaFoldDB" id="H6Q5R6"/>
<evidence type="ECO:0000256" key="12">
    <source>
        <dbReference type="HAMAP-Rule" id="MF_00188"/>
    </source>
</evidence>
<evidence type="ECO:0000256" key="11">
    <source>
        <dbReference type="ARBA" id="ARBA00023136"/>
    </source>
</evidence>
<keyword evidence="11 12" id="KW-0472">Membrane</keyword>
<dbReference type="EMBL" id="CP003315">
    <property type="protein sequence ID" value="AFA40971.1"/>
    <property type="molecule type" value="Genomic_DNA"/>
</dbReference>
<evidence type="ECO:0000256" key="7">
    <source>
        <dbReference type="ARBA" id="ARBA00022801"/>
    </source>
</evidence>
<comment type="similarity">
    <text evidence="2 12">Belongs to the peptidase M48B family.</text>
</comment>
<dbReference type="KEGG" id="wgl:WIGMOR_0111"/>
<feature type="active site" evidence="12">
    <location>
        <position position="140"/>
    </location>
</feature>
<keyword evidence="10 12" id="KW-0482">Metalloprotease</keyword>
<dbReference type="eggNOG" id="COG0501">
    <property type="taxonomic scope" value="Bacteria"/>
</dbReference>
<dbReference type="GO" id="GO:0006508">
    <property type="term" value="P:proteolysis"/>
    <property type="evidence" value="ECO:0007669"/>
    <property type="project" value="UniProtKB-KW"/>
</dbReference>
<dbReference type="Proteomes" id="UP000009061">
    <property type="component" value="Chromosome"/>
</dbReference>
<keyword evidence="3 12" id="KW-1003">Cell membrane</keyword>
<evidence type="ECO:0000256" key="8">
    <source>
        <dbReference type="ARBA" id="ARBA00022833"/>
    </source>
</evidence>
<evidence type="ECO:0000256" key="9">
    <source>
        <dbReference type="ARBA" id="ARBA00022989"/>
    </source>
</evidence>